<dbReference type="Gene3D" id="3.30.450.90">
    <property type="match status" value="1"/>
</dbReference>
<evidence type="ECO:0000259" key="2">
    <source>
        <dbReference type="Pfam" id="PF00437"/>
    </source>
</evidence>
<dbReference type="PANTHER" id="PTHR30486:SF6">
    <property type="entry name" value="TYPE IV PILUS RETRACTATION ATPASE PILT"/>
    <property type="match status" value="1"/>
</dbReference>
<dbReference type="Pfam" id="PF00437">
    <property type="entry name" value="T2SSE"/>
    <property type="match status" value="1"/>
</dbReference>
<comment type="similarity">
    <text evidence="1">Belongs to the GSP E family.</text>
</comment>
<dbReference type="RefSeq" id="WP_189570506.1">
    <property type="nucleotide sequence ID" value="NZ_BMXU01000001.1"/>
</dbReference>
<dbReference type="NCBIfam" id="TIGR02782">
    <property type="entry name" value="TrbB_P"/>
    <property type="match status" value="1"/>
</dbReference>
<evidence type="ECO:0000313" key="4">
    <source>
        <dbReference type="Proteomes" id="UP001595607"/>
    </source>
</evidence>
<dbReference type="SUPFAM" id="SSF52540">
    <property type="entry name" value="P-loop containing nucleoside triphosphate hydrolases"/>
    <property type="match status" value="1"/>
</dbReference>
<keyword evidence="4" id="KW-1185">Reference proteome</keyword>
<comment type="caution">
    <text evidence="3">The sequence shown here is derived from an EMBL/GenBank/DDBJ whole genome shotgun (WGS) entry which is preliminary data.</text>
</comment>
<dbReference type="InterPro" id="IPR027417">
    <property type="entry name" value="P-loop_NTPase"/>
</dbReference>
<dbReference type="Gene3D" id="3.40.50.300">
    <property type="entry name" value="P-loop containing nucleotide triphosphate hydrolases"/>
    <property type="match status" value="1"/>
</dbReference>
<dbReference type="InterPro" id="IPR001482">
    <property type="entry name" value="T2SS/T4SS_dom"/>
</dbReference>
<accession>A0ABV7MA79</accession>
<organism evidence="3 4">
    <name type="scientific">Parvularcula lutaonensis</name>
    <dbReference type="NCBI Taxonomy" id="491923"/>
    <lineage>
        <taxon>Bacteria</taxon>
        <taxon>Pseudomonadati</taxon>
        <taxon>Pseudomonadota</taxon>
        <taxon>Alphaproteobacteria</taxon>
        <taxon>Parvularculales</taxon>
        <taxon>Parvularculaceae</taxon>
        <taxon>Parvularcula</taxon>
    </lineage>
</organism>
<evidence type="ECO:0000313" key="3">
    <source>
        <dbReference type="EMBL" id="MFC3302338.1"/>
    </source>
</evidence>
<evidence type="ECO:0000256" key="1">
    <source>
        <dbReference type="ARBA" id="ARBA00006611"/>
    </source>
</evidence>
<dbReference type="InterPro" id="IPR014149">
    <property type="entry name" value="Conjug-transfer_TrbB"/>
</dbReference>
<protein>
    <submittedName>
        <fullName evidence="3">P-type conjugative transfer ATPase TrbB</fullName>
    </submittedName>
</protein>
<dbReference type="Proteomes" id="UP001595607">
    <property type="component" value="Unassembled WGS sequence"/>
</dbReference>
<gene>
    <name evidence="3" type="primary">trbB</name>
    <name evidence="3" type="ORF">ACFONP_06290</name>
</gene>
<dbReference type="EMBL" id="JBHRVA010000002">
    <property type="protein sequence ID" value="MFC3302338.1"/>
    <property type="molecule type" value="Genomic_DNA"/>
</dbReference>
<sequence>MSAPARTLETDQRRVSMLRSACEGAVRAALETDDVIEILANPDGSIWIERAGRGVEVSPDIISAAARERIIRLVASSIGEACDRSAPIVSAELPGSGERFEGLLPPVSTSPCFSIRKPATTPFSLGDYVTQGALAPALAAALQDAIATHANILIAGGTSSGKTTFTNALLAEASLHDDRIVILEDTRELRCSAPNVVQLRTHRGSTSLQDLVRSTLRLRPDRIIVGEVRGAEALDLLKAWNTGHPGGITTLHANSAHGALTRLEQLTLEATPRAPFDLIAEAIDVVVFMTRAGGQRRVEEALRVTGFDGEGYQTQPLVSRSLSLVQHGETQ</sequence>
<name>A0ABV7MA79_9PROT</name>
<dbReference type="CDD" id="cd01130">
    <property type="entry name" value="VirB11-like_ATPase"/>
    <property type="match status" value="1"/>
</dbReference>
<feature type="domain" description="Bacterial type II secretion system protein E" evidence="2">
    <location>
        <begin position="35"/>
        <end position="287"/>
    </location>
</feature>
<dbReference type="PANTHER" id="PTHR30486">
    <property type="entry name" value="TWITCHING MOTILITY PROTEIN PILT"/>
    <property type="match status" value="1"/>
</dbReference>
<reference evidence="4" key="1">
    <citation type="journal article" date="2019" name="Int. J. Syst. Evol. Microbiol.">
        <title>The Global Catalogue of Microorganisms (GCM) 10K type strain sequencing project: providing services to taxonomists for standard genome sequencing and annotation.</title>
        <authorList>
            <consortium name="The Broad Institute Genomics Platform"/>
            <consortium name="The Broad Institute Genome Sequencing Center for Infectious Disease"/>
            <person name="Wu L."/>
            <person name="Ma J."/>
        </authorList>
    </citation>
    <scope>NUCLEOTIDE SEQUENCE [LARGE SCALE GENOMIC DNA]</scope>
    <source>
        <strain evidence="4">KCTC 22245</strain>
    </source>
</reference>
<dbReference type="InterPro" id="IPR050921">
    <property type="entry name" value="T4SS_GSP_E_ATPase"/>
</dbReference>
<proteinExistence type="inferred from homology"/>